<reference evidence="5" key="1">
    <citation type="journal article" date="2014" name="Int. J. Syst. Evol. Microbiol.">
        <title>Complete genome of a new Firmicutes species belonging to the dominant human colonic microbiota ('Ruminococcus bicirculans') reveals two chromosomes and a selective capacity to utilize plant glucans.</title>
        <authorList>
            <consortium name="NISC Comparative Sequencing Program"/>
            <person name="Wegmann U."/>
            <person name="Louis P."/>
            <person name="Goesmann A."/>
            <person name="Henrissat B."/>
            <person name="Duncan S.H."/>
            <person name="Flint H.J."/>
        </authorList>
    </citation>
    <scope>NUCLEOTIDE SEQUENCE</scope>
    <source>
        <strain evidence="5">JCM 17590</strain>
    </source>
</reference>
<dbReference type="InterPro" id="IPR052362">
    <property type="entry name" value="HTH-GbsR_regulator"/>
</dbReference>
<proteinExistence type="predicted"/>
<evidence type="ECO:0000256" key="2">
    <source>
        <dbReference type="ARBA" id="ARBA00023125"/>
    </source>
</evidence>
<dbReference type="Gene3D" id="1.10.10.10">
    <property type="entry name" value="Winged helix-like DNA-binding domain superfamily/Winged helix DNA-binding domain"/>
    <property type="match status" value="1"/>
</dbReference>
<sequence length="161" mass="18015">MADPLFEFTERLAAMFAVAGFPRMASRVLMTLMMSPDASLTAAELRDRLGISAAAVSGAITYLERLGMVRRRAQQGSRKELYELPEAAWYTASLRQPPFYSEIAGMLPAGIEAAKKAGAQGPLARLTEMQEFFEFMRTRMPELYEEWMRTRRGCADASTTE</sequence>
<dbReference type="PANTHER" id="PTHR38465:SF2">
    <property type="entry name" value="HTH-TYPE TRANSCRIPTIONAL REGULATOR MMPR5"/>
    <property type="match status" value="1"/>
</dbReference>
<dbReference type="InterPro" id="IPR036390">
    <property type="entry name" value="WH_DNA-bd_sf"/>
</dbReference>
<accession>A0ABP7ZLZ7</accession>
<gene>
    <name evidence="5" type="ORF">GCM10022286_22560</name>
</gene>
<feature type="domain" description="HTH marR-type" evidence="4">
    <location>
        <begin position="20"/>
        <end position="79"/>
    </location>
</feature>
<evidence type="ECO:0000259" key="4">
    <source>
        <dbReference type="Pfam" id="PF12802"/>
    </source>
</evidence>
<evidence type="ECO:0000313" key="6">
    <source>
        <dbReference type="Proteomes" id="UP001415169"/>
    </source>
</evidence>
<dbReference type="InterPro" id="IPR011991">
    <property type="entry name" value="ArsR-like_HTH"/>
</dbReference>
<keyword evidence="1" id="KW-0805">Transcription regulation</keyword>
<dbReference type="RefSeq" id="WP_344791881.1">
    <property type="nucleotide sequence ID" value="NZ_BAABBV010000001.1"/>
</dbReference>
<comment type="caution">
    <text evidence="5">The sequence shown here is derived from an EMBL/GenBank/DDBJ whole genome shotgun (WGS) entry which is preliminary data.</text>
</comment>
<keyword evidence="3" id="KW-0804">Transcription</keyword>
<dbReference type="InterPro" id="IPR036388">
    <property type="entry name" value="WH-like_DNA-bd_sf"/>
</dbReference>
<dbReference type="EMBL" id="BAABBV010000001">
    <property type="protein sequence ID" value="GAA4162900.1"/>
    <property type="molecule type" value="Genomic_DNA"/>
</dbReference>
<dbReference type="Pfam" id="PF12802">
    <property type="entry name" value="MarR_2"/>
    <property type="match status" value="1"/>
</dbReference>
<evidence type="ECO:0000256" key="1">
    <source>
        <dbReference type="ARBA" id="ARBA00023015"/>
    </source>
</evidence>
<protein>
    <recommendedName>
        <fullName evidence="4">HTH marR-type domain-containing protein</fullName>
    </recommendedName>
</protein>
<keyword evidence="6" id="KW-1185">Reference proteome</keyword>
<evidence type="ECO:0000256" key="3">
    <source>
        <dbReference type="ARBA" id="ARBA00023163"/>
    </source>
</evidence>
<dbReference type="PANTHER" id="PTHR38465">
    <property type="entry name" value="HTH-TYPE TRANSCRIPTIONAL REGULATOR MJ1563-RELATED"/>
    <property type="match status" value="1"/>
</dbReference>
<name>A0ABP7ZLZ7_9MICO</name>
<dbReference type="Proteomes" id="UP001415169">
    <property type="component" value="Unassembled WGS sequence"/>
</dbReference>
<dbReference type="SUPFAM" id="SSF46785">
    <property type="entry name" value="Winged helix' DNA-binding domain"/>
    <property type="match status" value="1"/>
</dbReference>
<organism evidence="5 6">
    <name type="scientific">Gryllotalpicola daejeonensis</name>
    <dbReference type="NCBI Taxonomy" id="993087"/>
    <lineage>
        <taxon>Bacteria</taxon>
        <taxon>Bacillati</taxon>
        <taxon>Actinomycetota</taxon>
        <taxon>Actinomycetes</taxon>
        <taxon>Micrococcales</taxon>
        <taxon>Microbacteriaceae</taxon>
        <taxon>Gryllotalpicola</taxon>
    </lineage>
</organism>
<reference evidence="5" key="2">
    <citation type="submission" date="2023-12" db="EMBL/GenBank/DDBJ databases">
        <authorList>
            <person name="Sun Q."/>
            <person name="Inoue M."/>
        </authorList>
    </citation>
    <scope>NUCLEOTIDE SEQUENCE</scope>
    <source>
        <strain evidence="5">JCM 17590</strain>
    </source>
</reference>
<dbReference type="CDD" id="cd00090">
    <property type="entry name" value="HTH_ARSR"/>
    <property type="match status" value="1"/>
</dbReference>
<evidence type="ECO:0000313" key="5">
    <source>
        <dbReference type="EMBL" id="GAA4162900.1"/>
    </source>
</evidence>
<dbReference type="InterPro" id="IPR000835">
    <property type="entry name" value="HTH_MarR-typ"/>
</dbReference>
<keyword evidence="2" id="KW-0238">DNA-binding</keyword>